<dbReference type="GO" id="GO:0005525">
    <property type="term" value="F:GTP binding"/>
    <property type="evidence" value="ECO:0007669"/>
    <property type="project" value="InterPro"/>
</dbReference>
<dbReference type="InterPro" id="IPR005662">
    <property type="entry name" value="GTPase_Era-like"/>
</dbReference>
<evidence type="ECO:0000313" key="2">
    <source>
        <dbReference type="Proteomes" id="UP000181980"/>
    </source>
</evidence>
<protein>
    <submittedName>
        <fullName evidence="1">Dynamin family protein</fullName>
    </submittedName>
</protein>
<dbReference type="CDD" id="cd00882">
    <property type="entry name" value="Ras_like_GTPase"/>
    <property type="match status" value="1"/>
</dbReference>
<dbReference type="PANTHER" id="PTHR42698:SF1">
    <property type="entry name" value="GTPASE ERA, MITOCHONDRIAL"/>
    <property type="match status" value="1"/>
</dbReference>
<dbReference type="SUPFAM" id="SSF52540">
    <property type="entry name" value="P-loop containing nucleoside triphosphate hydrolases"/>
    <property type="match status" value="1"/>
</dbReference>
<sequence>MSVHGALAALRGRLSGVQYPLEVSDADDARTTRRELLAQLDDYILPRLDQLDAPLLAVVGGSTGAGKSTLVNSLVRRKVSDAGVLRPTTRSPVLVHHPDDVGWFDELRVLPDLPRVAIHDQAGGALRLVADDGLPTGVAILDAPDVDSVVTENRTLAAQLLAAADLWLFVTTAARYSDAVPWDFLRAAADRQAAVAVVLDRVAPDAVSEVRAHLSAMLSEHGLGDAPLLVVEEAAPDDAGLLPEEAVASVRGWLDGLAADESARNEIVRRTLDGAIGGALRQLPVLADAADHQVQALTRLRDEIAHVYGKTAKRIDAASADGSMLRGEVLARWQDFVGTGDFMRSLEARVGRLRDKVTAFLKGRPQPAAAVEEAIENGVAAMIVEEANRAAEKADDKWRDSAAGRALLAGDDLSRATGDLPERSARTVREWQDAVLTMVRSEGADKRYNARLLSFGVNGLGLALMIVVFASTAGLTGAEVGVAGGTAVVGQKLLEAIFGDEAVRRLAARARADLSERVEELLRTESARFTDRLGGLPVEAGAGDALRAALVTVEQAREDAG</sequence>
<dbReference type="InterPro" id="IPR027417">
    <property type="entry name" value="P-loop_NTPase"/>
</dbReference>
<dbReference type="GO" id="GO:0019843">
    <property type="term" value="F:rRNA binding"/>
    <property type="evidence" value="ECO:0007669"/>
    <property type="project" value="TreeGrafter"/>
</dbReference>
<accession>A0A1H5IBU8</accession>
<dbReference type="PANTHER" id="PTHR42698">
    <property type="entry name" value="GTPASE ERA"/>
    <property type="match status" value="1"/>
</dbReference>
<dbReference type="RefSeq" id="WP_216094383.1">
    <property type="nucleotide sequence ID" value="NZ_FNUC01000003.1"/>
</dbReference>
<evidence type="ECO:0000313" key="1">
    <source>
        <dbReference type="EMBL" id="SEE37371.1"/>
    </source>
</evidence>
<dbReference type="STRING" id="561176.SAMN04488561_1131"/>
<keyword evidence="2" id="KW-1185">Reference proteome</keyword>
<dbReference type="Proteomes" id="UP000181980">
    <property type="component" value="Unassembled WGS sequence"/>
</dbReference>
<name>A0A1H5IBU8_9ACTN</name>
<dbReference type="GO" id="GO:0005829">
    <property type="term" value="C:cytosol"/>
    <property type="evidence" value="ECO:0007669"/>
    <property type="project" value="TreeGrafter"/>
</dbReference>
<dbReference type="Gene3D" id="3.40.50.300">
    <property type="entry name" value="P-loop containing nucleotide triphosphate hydrolases"/>
    <property type="match status" value="1"/>
</dbReference>
<organism evidence="1 2">
    <name type="scientific">Jiangella alba</name>
    <dbReference type="NCBI Taxonomy" id="561176"/>
    <lineage>
        <taxon>Bacteria</taxon>
        <taxon>Bacillati</taxon>
        <taxon>Actinomycetota</taxon>
        <taxon>Actinomycetes</taxon>
        <taxon>Jiangellales</taxon>
        <taxon>Jiangellaceae</taxon>
        <taxon>Jiangella</taxon>
    </lineage>
</organism>
<gene>
    <name evidence="1" type="ORF">SAMN04488561_1131</name>
</gene>
<dbReference type="EMBL" id="FNUC01000003">
    <property type="protein sequence ID" value="SEE37371.1"/>
    <property type="molecule type" value="Genomic_DNA"/>
</dbReference>
<reference evidence="2" key="1">
    <citation type="submission" date="2016-10" db="EMBL/GenBank/DDBJ databases">
        <authorList>
            <person name="Varghese N."/>
            <person name="Submissions S."/>
        </authorList>
    </citation>
    <scope>NUCLEOTIDE SEQUENCE [LARGE SCALE GENOMIC DNA]</scope>
    <source>
        <strain evidence="2">DSM 45237</strain>
    </source>
</reference>
<dbReference type="GO" id="GO:0043024">
    <property type="term" value="F:ribosomal small subunit binding"/>
    <property type="evidence" value="ECO:0007669"/>
    <property type="project" value="TreeGrafter"/>
</dbReference>
<proteinExistence type="predicted"/>
<dbReference type="GO" id="GO:0000028">
    <property type="term" value="P:ribosomal small subunit assembly"/>
    <property type="evidence" value="ECO:0007669"/>
    <property type="project" value="TreeGrafter"/>
</dbReference>
<dbReference type="AlphaFoldDB" id="A0A1H5IBU8"/>